<dbReference type="PANTHER" id="PTHR14356:SF3">
    <property type="entry name" value="INTERLEUKIN-15"/>
    <property type="match status" value="1"/>
</dbReference>
<dbReference type="InterPro" id="IPR009079">
    <property type="entry name" value="4_helix_cytokine-like_core"/>
</dbReference>
<proteinExistence type="inferred from homology"/>
<evidence type="ECO:0000313" key="8">
    <source>
        <dbReference type="EMBL" id="TNN89486.1"/>
    </source>
</evidence>
<evidence type="ECO:0000256" key="7">
    <source>
        <dbReference type="RuleBase" id="RU003453"/>
    </source>
</evidence>
<dbReference type="PANTHER" id="PTHR14356">
    <property type="entry name" value="INTERLEUKIN-15-RELATED"/>
    <property type="match status" value="1"/>
</dbReference>
<dbReference type="Pfam" id="PF02372">
    <property type="entry name" value="IL15"/>
    <property type="match status" value="1"/>
</dbReference>
<keyword evidence="6" id="KW-1015">Disulfide bond</keyword>
<organism evidence="8 9">
    <name type="scientific">Liparis tanakae</name>
    <name type="common">Tanaka's snailfish</name>
    <dbReference type="NCBI Taxonomy" id="230148"/>
    <lineage>
        <taxon>Eukaryota</taxon>
        <taxon>Metazoa</taxon>
        <taxon>Chordata</taxon>
        <taxon>Craniata</taxon>
        <taxon>Vertebrata</taxon>
        <taxon>Euteleostomi</taxon>
        <taxon>Actinopterygii</taxon>
        <taxon>Neopterygii</taxon>
        <taxon>Teleostei</taxon>
        <taxon>Neoteleostei</taxon>
        <taxon>Acanthomorphata</taxon>
        <taxon>Eupercaria</taxon>
        <taxon>Perciformes</taxon>
        <taxon>Cottioidei</taxon>
        <taxon>Cottales</taxon>
        <taxon>Liparidae</taxon>
        <taxon>Liparis</taxon>
    </lineage>
</organism>
<comment type="subcellular location">
    <subcellularLocation>
        <location evidence="1">Secreted</location>
    </subcellularLocation>
</comment>
<dbReference type="InterPro" id="IPR003443">
    <property type="entry name" value="IL-15/IL-21_fam"/>
</dbReference>
<dbReference type="GO" id="GO:0042119">
    <property type="term" value="P:neutrophil activation"/>
    <property type="evidence" value="ECO:0007669"/>
    <property type="project" value="TreeGrafter"/>
</dbReference>
<name>A0A4Z2JGS2_9TELE</name>
<reference evidence="8 9" key="1">
    <citation type="submission" date="2019-03" db="EMBL/GenBank/DDBJ databases">
        <title>First draft genome of Liparis tanakae, snailfish: a comprehensive survey of snailfish specific genes.</title>
        <authorList>
            <person name="Kim W."/>
            <person name="Song I."/>
            <person name="Jeong J.-H."/>
            <person name="Kim D."/>
            <person name="Kim S."/>
            <person name="Ryu S."/>
            <person name="Song J.Y."/>
            <person name="Lee S.K."/>
        </authorList>
    </citation>
    <scope>NUCLEOTIDE SEQUENCE [LARGE SCALE GENOMIC DNA]</scope>
    <source>
        <tissue evidence="8">Muscle</tissue>
    </source>
</reference>
<accession>A0A4Z2JGS2</accession>
<dbReference type="GO" id="GO:0050778">
    <property type="term" value="P:positive regulation of immune response"/>
    <property type="evidence" value="ECO:0007669"/>
    <property type="project" value="TreeGrafter"/>
</dbReference>
<dbReference type="InterPro" id="IPR020439">
    <property type="entry name" value="IL-15"/>
</dbReference>
<evidence type="ECO:0000256" key="1">
    <source>
        <dbReference type="ARBA" id="ARBA00004613"/>
    </source>
</evidence>
<dbReference type="SUPFAM" id="SSF47266">
    <property type="entry name" value="4-helical cytokines"/>
    <property type="match status" value="1"/>
</dbReference>
<dbReference type="Gene3D" id="1.20.1250.70">
    <property type="entry name" value="Interleukin-15/Interleukin-21"/>
    <property type="match status" value="1"/>
</dbReference>
<dbReference type="GO" id="GO:0001819">
    <property type="term" value="P:positive regulation of cytokine production"/>
    <property type="evidence" value="ECO:0007669"/>
    <property type="project" value="TreeGrafter"/>
</dbReference>
<dbReference type="PRINTS" id="PR01949">
    <property type="entry name" value="INTLKN15FISH"/>
</dbReference>
<sequence>MTSFPVILVQPTCPGDQRAKGVQFQLTCHLYRESHKLEVWLCFLILSFLSTSTCAAPKLETVHLLDCLKYETLRNAIERSEAMLYAPSSSDIKENCQMKSLKCYMSELIMVIAEEEIEDPKKYCIYDFDDRLPPDYPVHCPPCEAYSLKNITVFMERLTSLLQEMKSRTA</sequence>
<keyword evidence="9" id="KW-1185">Reference proteome</keyword>
<dbReference type="EMBL" id="SRLO01000001">
    <property type="protein sequence ID" value="TNN89486.1"/>
    <property type="molecule type" value="Genomic_DNA"/>
</dbReference>
<dbReference type="GO" id="GO:0005615">
    <property type="term" value="C:extracellular space"/>
    <property type="evidence" value="ECO:0007669"/>
    <property type="project" value="UniProtKB-KW"/>
</dbReference>
<keyword evidence="4" id="KW-0964">Secreted</keyword>
<keyword evidence="3 7" id="KW-0202">Cytokine</keyword>
<dbReference type="InterPro" id="IPR020410">
    <property type="entry name" value="IL-15_fish"/>
</dbReference>
<evidence type="ECO:0000256" key="5">
    <source>
        <dbReference type="ARBA" id="ARBA00022729"/>
    </source>
</evidence>
<dbReference type="GO" id="GO:0042102">
    <property type="term" value="P:positive regulation of T cell proliferation"/>
    <property type="evidence" value="ECO:0007669"/>
    <property type="project" value="TreeGrafter"/>
</dbReference>
<evidence type="ECO:0000256" key="3">
    <source>
        <dbReference type="ARBA" id="ARBA00022514"/>
    </source>
</evidence>
<comment type="similarity">
    <text evidence="2 7">Belongs to the IL-15/IL-21 family.</text>
</comment>
<dbReference type="AlphaFoldDB" id="A0A4Z2JGS2"/>
<dbReference type="GO" id="GO:0006955">
    <property type="term" value="P:immune response"/>
    <property type="evidence" value="ECO:0007669"/>
    <property type="project" value="InterPro"/>
</dbReference>
<dbReference type="PRINTS" id="PR01930">
    <property type="entry name" value="INTRLEUKIN15"/>
</dbReference>
<evidence type="ECO:0000256" key="2">
    <source>
        <dbReference type="ARBA" id="ARBA00006050"/>
    </source>
</evidence>
<evidence type="ECO:0000313" key="9">
    <source>
        <dbReference type="Proteomes" id="UP000314294"/>
    </source>
</evidence>
<dbReference type="OrthoDB" id="8905762at2759"/>
<dbReference type="GO" id="GO:0005125">
    <property type="term" value="F:cytokine activity"/>
    <property type="evidence" value="ECO:0007669"/>
    <property type="project" value="UniProtKB-KW"/>
</dbReference>
<comment type="caution">
    <text evidence="8">The sequence shown here is derived from an EMBL/GenBank/DDBJ whole genome shotgun (WGS) entry which is preliminary data.</text>
</comment>
<keyword evidence="5" id="KW-0732">Signal</keyword>
<dbReference type="Proteomes" id="UP000314294">
    <property type="component" value="Unassembled WGS sequence"/>
</dbReference>
<gene>
    <name evidence="8" type="ORF">EYF80_000089</name>
</gene>
<protein>
    <recommendedName>
        <fullName evidence="7">Interleukin</fullName>
    </recommendedName>
</protein>
<dbReference type="GO" id="GO:0005126">
    <property type="term" value="F:cytokine receptor binding"/>
    <property type="evidence" value="ECO:0007669"/>
    <property type="project" value="InterPro"/>
</dbReference>
<evidence type="ECO:0000256" key="6">
    <source>
        <dbReference type="ARBA" id="ARBA00023157"/>
    </source>
</evidence>
<evidence type="ECO:0000256" key="4">
    <source>
        <dbReference type="ARBA" id="ARBA00022525"/>
    </source>
</evidence>